<dbReference type="OrthoDB" id="2988756at2759"/>
<keyword evidence="2 7" id="KW-0812">Transmembrane</keyword>
<evidence type="ECO:0000256" key="4">
    <source>
        <dbReference type="ARBA" id="ARBA00023136"/>
    </source>
</evidence>
<dbReference type="InterPro" id="IPR049326">
    <property type="entry name" value="Rhodopsin_dom_fungi"/>
</dbReference>
<dbReference type="STRING" id="933388.S7ZL72"/>
<protein>
    <recommendedName>
        <fullName evidence="8">Rhodopsin domain-containing protein</fullName>
    </recommendedName>
</protein>
<dbReference type="eggNOG" id="ENOG502RSJA">
    <property type="taxonomic scope" value="Eukaryota"/>
</dbReference>
<reference evidence="9 10" key="1">
    <citation type="journal article" date="2013" name="PLoS ONE">
        <title>Genomic and secretomic analyses reveal unique features of the lignocellulolytic enzyme system of Penicillium decumbens.</title>
        <authorList>
            <person name="Liu G."/>
            <person name="Zhang L."/>
            <person name="Wei X."/>
            <person name="Zou G."/>
            <person name="Qin Y."/>
            <person name="Ma L."/>
            <person name="Li J."/>
            <person name="Zheng H."/>
            <person name="Wang S."/>
            <person name="Wang C."/>
            <person name="Xun L."/>
            <person name="Zhao G.-P."/>
            <person name="Zhou Z."/>
            <person name="Qu Y."/>
        </authorList>
    </citation>
    <scope>NUCLEOTIDE SEQUENCE [LARGE SCALE GENOMIC DNA]</scope>
    <source>
        <strain evidence="10">114-2 / CGMCC 5302</strain>
    </source>
</reference>
<gene>
    <name evidence="9" type="ORF">PDE_04375</name>
</gene>
<keyword evidence="4 7" id="KW-0472">Membrane</keyword>
<evidence type="ECO:0000256" key="5">
    <source>
        <dbReference type="ARBA" id="ARBA00038359"/>
    </source>
</evidence>
<evidence type="ECO:0000313" key="10">
    <source>
        <dbReference type="Proteomes" id="UP000019376"/>
    </source>
</evidence>
<dbReference type="AlphaFoldDB" id="S7ZL72"/>
<name>S7ZL72_PENO1</name>
<dbReference type="HOGENOM" id="CLU_019101_0_1_1"/>
<feature type="transmembrane region" description="Helical" evidence="7">
    <location>
        <begin position="6"/>
        <end position="24"/>
    </location>
</feature>
<feature type="transmembrane region" description="Helical" evidence="7">
    <location>
        <begin position="177"/>
        <end position="202"/>
    </location>
</feature>
<comment type="subcellular location">
    <subcellularLocation>
        <location evidence="1">Membrane</location>
        <topology evidence="1">Multi-pass membrane protein</topology>
    </subcellularLocation>
</comment>
<dbReference type="PhylomeDB" id="S7ZL72"/>
<evidence type="ECO:0000256" key="3">
    <source>
        <dbReference type="ARBA" id="ARBA00022989"/>
    </source>
</evidence>
<feature type="transmembrane region" description="Helical" evidence="7">
    <location>
        <begin position="36"/>
        <end position="58"/>
    </location>
</feature>
<dbReference type="PANTHER" id="PTHR33048:SF2">
    <property type="entry name" value="SRPK"/>
    <property type="match status" value="1"/>
</dbReference>
<dbReference type="InterPro" id="IPR052337">
    <property type="entry name" value="SAT4-like"/>
</dbReference>
<evidence type="ECO:0000256" key="2">
    <source>
        <dbReference type="ARBA" id="ARBA00022692"/>
    </source>
</evidence>
<sequence>MAQNVEAWTLLALALVVIAFRVYVRWTLVGPSGFQLDDYLMPLAGIVFVLETVAAYLVGANYEGLTNSYMTAEQRATLDPHSAEWAHRVAGSKIQVLGWSLYVAILWLIKYALAVFYSRLTTGLQNLPQRVRIAYIILGVSWLATQLSVLLSCQPFHAFWQINPNPGNNCQPANSMVYVVVVVLLNVITDIYLLSIPLPLLWQVKISMKQKIPLMGLFSGAAFVITASIIRAVMITTAGREGAVAGSKWACRETFVSIIVSNLPIIQPLIRKGFKKIGLSQLFSSSGKQSGGRSYPLSSRGLQTLSTHADRSGKRSKNSQGLTQTQVSAWGSDEHILTEPEPTSKEITVVSETIVETEAWTKDPAQAPGRVSSPNQWDGRGTAH</sequence>
<feature type="transmembrane region" description="Helical" evidence="7">
    <location>
        <begin position="214"/>
        <end position="234"/>
    </location>
</feature>
<feature type="compositionally biased region" description="Polar residues" evidence="6">
    <location>
        <begin position="318"/>
        <end position="329"/>
    </location>
</feature>
<proteinExistence type="inferred from homology"/>
<feature type="compositionally biased region" description="Polar residues" evidence="6">
    <location>
        <begin position="285"/>
        <end position="307"/>
    </location>
</feature>
<evidence type="ECO:0000256" key="1">
    <source>
        <dbReference type="ARBA" id="ARBA00004141"/>
    </source>
</evidence>
<dbReference type="Proteomes" id="UP000019376">
    <property type="component" value="Unassembled WGS sequence"/>
</dbReference>
<keyword evidence="3 7" id="KW-1133">Transmembrane helix</keyword>
<evidence type="ECO:0000313" key="9">
    <source>
        <dbReference type="EMBL" id="EPS29426.1"/>
    </source>
</evidence>
<comment type="similarity">
    <text evidence="5">Belongs to the SAT4 family.</text>
</comment>
<accession>S7ZL72</accession>
<dbReference type="Pfam" id="PF20684">
    <property type="entry name" value="Fung_rhodopsin"/>
    <property type="match status" value="1"/>
</dbReference>
<feature type="domain" description="Rhodopsin" evidence="8">
    <location>
        <begin position="21"/>
        <end position="272"/>
    </location>
</feature>
<organism evidence="9 10">
    <name type="scientific">Penicillium oxalicum (strain 114-2 / CGMCC 5302)</name>
    <name type="common">Penicillium decumbens</name>
    <dbReference type="NCBI Taxonomy" id="933388"/>
    <lineage>
        <taxon>Eukaryota</taxon>
        <taxon>Fungi</taxon>
        <taxon>Dikarya</taxon>
        <taxon>Ascomycota</taxon>
        <taxon>Pezizomycotina</taxon>
        <taxon>Eurotiomycetes</taxon>
        <taxon>Eurotiomycetidae</taxon>
        <taxon>Eurotiales</taxon>
        <taxon>Aspergillaceae</taxon>
        <taxon>Penicillium</taxon>
    </lineage>
</organism>
<evidence type="ECO:0000259" key="8">
    <source>
        <dbReference type="Pfam" id="PF20684"/>
    </source>
</evidence>
<dbReference type="GO" id="GO:0016020">
    <property type="term" value="C:membrane"/>
    <property type="evidence" value="ECO:0007669"/>
    <property type="project" value="UniProtKB-SubCell"/>
</dbReference>
<dbReference type="EMBL" id="KB644411">
    <property type="protein sequence ID" value="EPS29426.1"/>
    <property type="molecule type" value="Genomic_DNA"/>
</dbReference>
<evidence type="ECO:0000256" key="7">
    <source>
        <dbReference type="SAM" id="Phobius"/>
    </source>
</evidence>
<feature type="transmembrane region" description="Helical" evidence="7">
    <location>
        <begin position="99"/>
        <end position="121"/>
    </location>
</feature>
<evidence type="ECO:0000256" key="6">
    <source>
        <dbReference type="SAM" id="MobiDB-lite"/>
    </source>
</evidence>
<keyword evidence="10" id="KW-1185">Reference proteome</keyword>
<feature type="transmembrane region" description="Helical" evidence="7">
    <location>
        <begin position="133"/>
        <end position="157"/>
    </location>
</feature>
<dbReference type="PANTHER" id="PTHR33048">
    <property type="entry name" value="PTH11-LIKE INTEGRAL MEMBRANE PROTEIN (AFU_ORTHOLOGUE AFUA_5G11245)"/>
    <property type="match status" value="1"/>
</dbReference>
<feature type="region of interest" description="Disordered" evidence="6">
    <location>
        <begin position="285"/>
        <end position="384"/>
    </location>
</feature>
<feature type="compositionally biased region" description="Basic and acidic residues" evidence="6">
    <location>
        <begin position="332"/>
        <end position="344"/>
    </location>
</feature>